<feature type="transmembrane region" description="Helical" evidence="8">
    <location>
        <begin position="119"/>
        <end position="140"/>
    </location>
</feature>
<keyword evidence="5 8" id="KW-0812">Transmembrane</keyword>
<evidence type="ECO:0000256" key="6">
    <source>
        <dbReference type="ARBA" id="ARBA00022989"/>
    </source>
</evidence>
<keyword evidence="6 8" id="KW-1133">Transmembrane helix</keyword>
<protein>
    <recommendedName>
        <fullName evidence="11">Transporter</fullName>
    </recommendedName>
</protein>
<evidence type="ECO:0008006" key="11">
    <source>
        <dbReference type="Google" id="ProtNLM"/>
    </source>
</evidence>
<sequence length="328" mass="35519">MLYLENPLLKLYLNVFGWVALGFFIGRLLPKSYSTYLAKFLFFFGTPLSIVAFIRSANLSGAIWMAPLIAWAAILAGGGLAWILINFGVGEERLNNLNRIIENSPEENTAWSLPTQGSFLLATMVGNTGFLGIPVTLSLLGSEHFAWALFYDLLGTTMGINILGVAIASHCGKSDRPQSWLGPVRAIFLNPALWAFGLGFVSRSLPLSAQITELLTTGAWTVITLALITIGMQLSKLNSLHNLKQVVACLVIKMFLIPLVIGAGLTFLGIAGAPRLVLVLQMAMPPAFGTTLLAEAFNLDRELAVSAIGLGCVSLLFTIPIWMRLFNF</sequence>
<comment type="caution">
    <text evidence="9">The sequence shown here is derived from an EMBL/GenBank/DDBJ whole genome shotgun (WGS) entry which is preliminary data.</text>
</comment>
<reference evidence="9 10" key="1">
    <citation type="journal article" date="2020" name="Sci. Rep.">
        <title>A novel cyanobacterial geosmin producer, revising GeoA distribution and dispersion patterns in Bacteria.</title>
        <authorList>
            <person name="Churro C."/>
            <person name="Semedo-Aguiar A.P."/>
            <person name="Silva A.D."/>
            <person name="Pereira-Leal J.B."/>
            <person name="Leite R.B."/>
        </authorList>
    </citation>
    <scope>NUCLEOTIDE SEQUENCE [LARGE SCALE GENOMIC DNA]</scope>
    <source>
        <strain evidence="9 10">IPMA8</strain>
    </source>
</reference>
<dbReference type="InterPro" id="IPR038770">
    <property type="entry name" value="Na+/solute_symporter_sf"/>
</dbReference>
<evidence type="ECO:0000256" key="3">
    <source>
        <dbReference type="ARBA" id="ARBA00022448"/>
    </source>
</evidence>
<dbReference type="PANTHER" id="PTHR36838:SF1">
    <property type="entry name" value="SLR1864 PROTEIN"/>
    <property type="match status" value="1"/>
</dbReference>
<evidence type="ECO:0000313" key="9">
    <source>
        <dbReference type="EMBL" id="NQE36034.1"/>
    </source>
</evidence>
<dbReference type="EMBL" id="SRRZ01000071">
    <property type="protein sequence ID" value="NQE36034.1"/>
    <property type="molecule type" value="Genomic_DNA"/>
</dbReference>
<feature type="transmembrane region" description="Helical" evidence="8">
    <location>
        <begin position="246"/>
        <end position="270"/>
    </location>
</feature>
<keyword evidence="3" id="KW-0813">Transport</keyword>
<dbReference type="RefSeq" id="WP_172189865.1">
    <property type="nucleotide sequence ID" value="NZ_CAWPPK010000287.1"/>
</dbReference>
<dbReference type="Proteomes" id="UP000702425">
    <property type="component" value="Unassembled WGS sequence"/>
</dbReference>
<feature type="transmembrane region" description="Helical" evidence="8">
    <location>
        <begin position="68"/>
        <end position="89"/>
    </location>
</feature>
<keyword evidence="4" id="KW-1003">Cell membrane</keyword>
<name>A0ABX2D0B9_9CYAN</name>
<proteinExistence type="inferred from homology"/>
<comment type="similarity">
    <text evidence="2">Belongs to the auxin efflux carrier (TC 2.A.69) family.</text>
</comment>
<dbReference type="Gene3D" id="1.20.1530.20">
    <property type="match status" value="1"/>
</dbReference>
<feature type="transmembrane region" description="Helical" evidence="8">
    <location>
        <begin position="180"/>
        <end position="202"/>
    </location>
</feature>
<feature type="transmembrane region" description="Helical" evidence="8">
    <location>
        <begin position="303"/>
        <end position="323"/>
    </location>
</feature>
<gene>
    <name evidence="9" type="ORF">E5S67_03796</name>
</gene>
<dbReference type="PANTHER" id="PTHR36838">
    <property type="entry name" value="AUXIN EFFLUX CARRIER FAMILY PROTEIN"/>
    <property type="match status" value="1"/>
</dbReference>
<feature type="transmembrane region" description="Helical" evidence="8">
    <location>
        <begin position="214"/>
        <end position="234"/>
    </location>
</feature>
<evidence type="ECO:0000256" key="2">
    <source>
        <dbReference type="ARBA" id="ARBA00010145"/>
    </source>
</evidence>
<feature type="transmembrane region" description="Helical" evidence="8">
    <location>
        <begin position="276"/>
        <end position="296"/>
    </location>
</feature>
<dbReference type="InterPro" id="IPR004776">
    <property type="entry name" value="Mem_transp_PIN-like"/>
</dbReference>
<evidence type="ECO:0000256" key="5">
    <source>
        <dbReference type="ARBA" id="ARBA00022692"/>
    </source>
</evidence>
<keyword evidence="10" id="KW-1185">Reference proteome</keyword>
<accession>A0ABX2D0B9</accession>
<dbReference type="Pfam" id="PF03547">
    <property type="entry name" value="Mem_trans"/>
    <property type="match status" value="1"/>
</dbReference>
<evidence type="ECO:0000256" key="7">
    <source>
        <dbReference type="ARBA" id="ARBA00023136"/>
    </source>
</evidence>
<comment type="subcellular location">
    <subcellularLocation>
        <location evidence="1">Cell membrane</location>
        <topology evidence="1">Multi-pass membrane protein</topology>
    </subcellularLocation>
</comment>
<keyword evidence="7 8" id="KW-0472">Membrane</keyword>
<organism evidence="9 10">
    <name type="scientific">Microcoleus asticus IPMA8</name>
    <dbReference type="NCBI Taxonomy" id="2563858"/>
    <lineage>
        <taxon>Bacteria</taxon>
        <taxon>Bacillati</taxon>
        <taxon>Cyanobacteriota</taxon>
        <taxon>Cyanophyceae</taxon>
        <taxon>Oscillatoriophycideae</taxon>
        <taxon>Oscillatoriales</taxon>
        <taxon>Microcoleaceae</taxon>
        <taxon>Microcoleus</taxon>
        <taxon>Microcoleus asticus</taxon>
    </lineage>
</organism>
<feature type="transmembrane region" description="Helical" evidence="8">
    <location>
        <begin position="36"/>
        <end position="56"/>
    </location>
</feature>
<feature type="transmembrane region" description="Helical" evidence="8">
    <location>
        <begin position="146"/>
        <end position="168"/>
    </location>
</feature>
<feature type="transmembrane region" description="Helical" evidence="8">
    <location>
        <begin position="12"/>
        <end position="29"/>
    </location>
</feature>
<evidence type="ECO:0000313" key="10">
    <source>
        <dbReference type="Proteomes" id="UP000702425"/>
    </source>
</evidence>
<evidence type="ECO:0000256" key="4">
    <source>
        <dbReference type="ARBA" id="ARBA00022475"/>
    </source>
</evidence>
<evidence type="ECO:0000256" key="1">
    <source>
        <dbReference type="ARBA" id="ARBA00004651"/>
    </source>
</evidence>
<evidence type="ECO:0000256" key="8">
    <source>
        <dbReference type="SAM" id="Phobius"/>
    </source>
</evidence>